<feature type="domain" description="Peptidase C1A papain C-terminal" evidence="3">
    <location>
        <begin position="160"/>
        <end position="397"/>
    </location>
</feature>
<comment type="similarity">
    <text evidence="1">Belongs to the peptidase C1 family.</text>
</comment>
<dbReference type="InterPro" id="IPR039417">
    <property type="entry name" value="Peptidase_C1A_papain-like"/>
</dbReference>
<sequence length="570" mass="59161">MPRLAAALLLLACSVATARAAPAASWPFAFDEDDICPPLPAATVQAFAEGTAALTKGTAANLACHLNQMLGRYDASNATAKGQLRAILRYIASVNTLMSNKWWAGLNSYSDLSAQEFAATVLQTSAHAGVLQAATSAATGSKHSGARKLLARYVPPPVSYPLTINWATAGRVLPQVSFQGQCSWAFAAASALESRFMIGTGTNTSAALSAQHIMDCAASMGNYSAPSCTGGSPADAFAFAAATGVATDDGYPYRGLNGNSADAPGHTKQCDRGFLTGQAAKQGTVQISGIPAFTPVPASKLGLITALAAQPLVASIGVDPSFQHYAGGIWSSTDCDATVPAQVMLVVGYDVTRYGQEHFIAKDSLGAAWGEGGSMRVAMSDTPAGTCGLYLRALQPGTVTALAATMPGNGKGSGKSVTHINQLQVAEDYLQGSHANLTGDGWLGEFYYATGGMDTVIHLYEEGNKTANHGVLVMLSSSAEPFNATDGAIRPDLLWSASACCSGTACSDQAYLSLPPIYLVTRTNYTEPTAQPPAEWETDRPVPATCNASDPSQAWLTFPWSATFTLYTCG</sequence>
<dbReference type="GO" id="GO:0008234">
    <property type="term" value="F:cysteine-type peptidase activity"/>
    <property type="evidence" value="ECO:0007669"/>
    <property type="project" value="InterPro"/>
</dbReference>
<reference evidence="4 5" key="1">
    <citation type="journal article" date="2018" name="Plant J.">
        <title>Genome sequences of Chlorella sorokiniana UTEX 1602 and Micractinium conductrix SAG 241.80: implications to maltose excretion by a green alga.</title>
        <authorList>
            <person name="Arriola M.B."/>
            <person name="Velmurugan N."/>
            <person name="Zhang Y."/>
            <person name="Plunkett M.H."/>
            <person name="Hondzo H."/>
            <person name="Barney B.M."/>
        </authorList>
    </citation>
    <scope>NUCLEOTIDE SEQUENCE [LARGE SCALE GENOMIC DNA]</scope>
    <source>
        <strain evidence="5">UTEX 1602</strain>
    </source>
</reference>
<evidence type="ECO:0000256" key="2">
    <source>
        <dbReference type="SAM" id="SignalP"/>
    </source>
</evidence>
<dbReference type="EMBL" id="LHPG02000013">
    <property type="protein sequence ID" value="PRW44493.1"/>
    <property type="molecule type" value="Genomic_DNA"/>
</dbReference>
<dbReference type="AlphaFoldDB" id="A0A2P6TK78"/>
<gene>
    <name evidence="4" type="ORF">C2E21_6688</name>
</gene>
<accession>A0A2P6TK78</accession>
<dbReference type="STRING" id="3076.A0A2P6TK78"/>
<feature type="chain" id="PRO_5018581558" evidence="2">
    <location>
        <begin position="21"/>
        <end position="570"/>
    </location>
</feature>
<dbReference type="InterPro" id="IPR038765">
    <property type="entry name" value="Papain-like_cys_pep_sf"/>
</dbReference>
<protein>
    <submittedName>
        <fullName evidence="4">Senescence-specific cysteine protease SAG39-like</fullName>
    </submittedName>
</protein>
<dbReference type="PANTHER" id="PTHR12411">
    <property type="entry name" value="CYSTEINE PROTEASE FAMILY C1-RELATED"/>
    <property type="match status" value="1"/>
</dbReference>
<evidence type="ECO:0000256" key="1">
    <source>
        <dbReference type="ARBA" id="ARBA00008455"/>
    </source>
</evidence>
<keyword evidence="5" id="KW-1185">Reference proteome</keyword>
<name>A0A2P6TK78_CHLSO</name>
<comment type="caution">
    <text evidence="4">The sequence shown here is derived from an EMBL/GenBank/DDBJ whole genome shotgun (WGS) entry which is preliminary data.</text>
</comment>
<dbReference type="InterPro" id="IPR013128">
    <property type="entry name" value="Peptidase_C1A"/>
</dbReference>
<dbReference type="SMART" id="SM00645">
    <property type="entry name" value="Pept_C1"/>
    <property type="match status" value="1"/>
</dbReference>
<evidence type="ECO:0000313" key="4">
    <source>
        <dbReference type="EMBL" id="PRW44493.1"/>
    </source>
</evidence>
<keyword evidence="2" id="KW-0732">Signal</keyword>
<feature type="signal peptide" evidence="2">
    <location>
        <begin position="1"/>
        <end position="20"/>
    </location>
</feature>
<dbReference type="Proteomes" id="UP000239899">
    <property type="component" value="Unassembled WGS sequence"/>
</dbReference>
<evidence type="ECO:0000313" key="5">
    <source>
        <dbReference type="Proteomes" id="UP000239899"/>
    </source>
</evidence>
<organism evidence="4 5">
    <name type="scientific">Chlorella sorokiniana</name>
    <name type="common">Freshwater green alga</name>
    <dbReference type="NCBI Taxonomy" id="3076"/>
    <lineage>
        <taxon>Eukaryota</taxon>
        <taxon>Viridiplantae</taxon>
        <taxon>Chlorophyta</taxon>
        <taxon>core chlorophytes</taxon>
        <taxon>Trebouxiophyceae</taxon>
        <taxon>Chlorellales</taxon>
        <taxon>Chlorellaceae</taxon>
        <taxon>Chlorella clade</taxon>
        <taxon>Chlorella</taxon>
    </lineage>
</organism>
<dbReference type="SUPFAM" id="SSF54001">
    <property type="entry name" value="Cysteine proteinases"/>
    <property type="match status" value="1"/>
</dbReference>
<evidence type="ECO:0000259" key="3">
    <source>
        <dbReference type="SMART" id="SM00645"/>
    </source>
</evidence>
<dbReference type="GO" id="GO:0006508">
    <property type="term" value="P:proteolysis"/>
    <property type="evidence" value="ECO:0007669"/>
    <property type="project" value="UniProtKB-KW"/>
</dbReference>
<dbReference type="OrthoDB" id="498368at2759"/>
<proteinExistence type="inferred from homology"/>
<dbReference type="InterPro" id="IPR000668">
    <property type="entry name" value="Peptidase_C1A_C"/>
</dbReference>
<dbReference type="Gene3D" id="3.90.70.10">
    <property type="entry name" value="Cysteine proteinases"/>
    <property type="match status" value="1"/>
</dbReference>
<dbReference type="CDD" id="cd02248">
    <property type="entry name" value="Peptidase_C1A"/>
    <property type="match status" value="1"/>
</dbReference>
<dbReference type="Pfam" id="PF00112">
    <property type="entry name" value="Peptidase_C1"/>
    <property type="match status" value="1"/>
</dbReference>